<dbReference type="GO" id="GO:0016020">
    <property type="term" value="C:membrane"/>
    <property type="evidence" value="ECO:0007669"/>
    <property type="project" value="UniProtKB-SubCell"/>
</dbReference>
<evidence type="ECO:0000256" key="8">
    <source>
        <dbReference type="ARBA" id="ARBA00023053"/>
    </source>
</evidence>
<evidence type="ECO:0000256" key="3">
    <source>
        <dbReference type="ARBA" id="ARBA00022449"/>
    </source>
</evidence>
<evidence type="ECO:0000256" key="11">
    <source>
        <dbReference type="ARBA" id="ARBA00038187"/>
    </source>
</evidence>
<dbReference type="GO" id="GO:0006814">
    <property type="term" value="P:sodium ion transport"/>
    <property type="evidence" value="ECO:0007669"/>
    <property type="project" value="UniProtKB-KW"/>
</dbReference>
<evidence type="ECO:0000256" key="5">
    <source>
        <dbReference type="ARBA" id="ARBA00022692"/>
    </source>
</evidence>
<dbReference type="PANTHER" id="PTHR12266">
    <property type="entry name" value="NA+/CA2+ K+ INDEPENDENT EXCHANGER"/>
    <property type="match status" value="1"/>
</dbReference>
<evidence type="ECO:0000313" key="15">
    <source>
        <dbReference type="Proteomes" id="UP000595140"/>
    </source>
</evidence>
<keyword evidence="2" id="KW-0813">Transport</keyword>
<feature type="transmembrane region" description="Helical" evidence="12">
    <location>
        <begin position="567"/>
        <end position="588"/>
    </location>
</feature>
<keyword evidence="10" id="KW-0406">Ion transport</keyword>
<evidence type="ECO:0000256" key="4">
    <source>
        <dbReference type="ARBA" id="ARBA00022538"/>
    </source>
</evidence>
<gene>
    <name evidence="14" type="ORF">CCAM_LOCUS4603</name>
</gene>
<proteinExistence type="inferred from homology"/>
<keyword evidence="10" id="KW-0739">Sodium transport</keyword>
<evidence type="ECO:0000256" key="2">
    <source>
        <dbReference type="ARBA" id="ARBA00022448"/>
    </source>
</evidence>
<name>A0A484KI41_9ASTE</name>
<keyword evidence="9 12" id="KW-0472">Membrane</keyword>
<feature type="transmembrane region" description="Helical" evidence="12">
    <location>
        <begin position="427"/>
        <end position="445"/>
    </location>
</feature>
<sequence>MEPLNRFYFKERWKFRVVFHGVGALAFIVLIFHRDSFQNPVSRKPYVLLSKKIGVDGEAIGSKDSTICTGIYGYEGYESKCGYLKQNPDCDSGGILNYIKFFYCDLEKYTALRHLILGIWLVTLFYLLGNTAADYFCSCLENLSNLLRLSPTLAGVTLLPLGNGAPDVFSSVAAFVGPDSGGVGLNGVLGGAVFVTSVVVGTVCLCVAERGGVRIDKKCFVRDVCFFLFASFSLLLILILGKVSVGGAIAFLSIYLLYAVCVAAVELLRRLKFDSVAPLVAPLLPLKHEDSLCVALLQSDSDSDSAKLWAMAKVDPKESLWGWNDENVVVGEAPPSSPCSKLLLNLVQIPLMLPRRLTIPIVDAQRWSKTYAVASAFLAPLLLAFLWNARYDYIRGEILYVSGAVVGGILGILALTFTSPDHPPESFLFPWILGGFFMSIVWFYILANELVALLVAFGIIFGINPSLLALTVLAWGNSLGDLISNVAMAMKGKDGIQIAISGCYAGPMFNTLVGLGLSLVIGACSGGPSTYAIPQDASLFYTLGFLVGALVFALVVLLRTDMRPNRFLGLGLMALYLVFLFVRASLALGDGSVTPGPS</sequence>
<comment type="subcellular location">
    <subcellularLocation>
        <location evidence="1">Membrane</location>
        <topology evidence="1">Multi-pass membrane protein</topology>
    </subcellularLocation>
</comment>
<keyword evidence="4" id="KW-0633">Potassium transport</keyword>
<accession>A0A484KI41</accession>
<protein>
    <recommendedName>
        <fullName evidence="13">Sodium/calcium exchanger membrane region domain-containing protein</fullName>
    </recommendedName>
</protein>
<evidence type="ECO:0000259" key="13">
    <source>
        <dbReference type="Pfam" id="PF01699"/>
    </source>
</evidence>
<dbReference type="EMBL" id="OOIL02000242">
    <property type="protein sequence ID" value="VFQ62827.1"/>
    <property type="molecule type" value="Genomic_DNA"/>
</dbReference>
<keyword evidence="15" id="KW-1185">Reference proteome</keyword>
<dbReference type="Gene3D" id="1.20.1420.30">
    <property type="entry name" value="NCX, central ion-binding region"/>
    <property type="match status" value="2"/>
</dbReference>
<evidence type="ECO:0000256" key="9">
    <source>
        <dbReference type="ARBA" id="ARBA00023136"/>
    </source>
</evidence>
<dbReference type="InterPro" id="IPR051359">
    <property type="entry name" value="CaCA_antiporter"/>
</dbReference>
<feature type="domain" description="Sodium/calcium exchanger membrane region" evidence="13">
    <location>
        <begin position="118"/>
        <end position="261"/>
    </location>
</feature>
<evidence type="ECO:0000313" key="14">
    <source>
        <dbReference type="EMBL" id="VFQ62827.1"/>
    </source>
</evidence>
<feature type="transmembrane region" description="Helical" evidence="12">
    <location>
        <begin position="188"/>
        <end position="208"/>
    </location>
</feature>
<feature type="transmembrane region" description="Helical" evidence="12">
    <location>
        <begin position="110"/>
        <end position="128"/>
    </location>
</feature>
<evidence type="ECO:0000256" key="12">
    <source>
        <dbReference type="SAM" id="Phobius"/>
    </source>
</evidence>
<dbReference type="Proteomes" id="UP000595140">
    <property type="component" value="Unassembled WGS sequence"/>
</dbReference>
<dbReference type="PANTHER" id="PTHR12266:SF26">
    <property type="entry name" value="CATION_CALCIUM EXCHANGER 3-LIKE"/>
    <property type="match status" value="1"/>
</dbReference>
<dbReference type="GO" id="GO:0015297">
    <property type="term" value="F:antiporter activity"/>
    <property type="evidence" value="ECO:0007669"/>
    <property type="project" value="UniProtKB-KW"/>
</dbReference>
<keyword evidence="3" id="KW-0050">Antiport</keyword>
<evidence type="ECO:0000256" key="7">
    <source>
        <dbReference type="ARBA" id="ARBA00022989"/>
    </source>
</evidence>
<dbReference type="AlphaFoldDB" id="A0A484KI41"/>
<reference evidence="14 15" key="1">
    <citation type="submission" date="2018-04" db="EMBL/GenBank/DDBJ databases">
        <authorList>
            <person name="Vogel A."/>
        </authorList>
    </citation>
    <scope>NUCLEOTIDE SEQUENCE [LARGE SCALE GENOMIC DNA]</scope>
</reference>
<dbReference type="GO" id="GO:0006813">
    <property type="term" value="P:potassium ion transport"/>
    <property type="evidence" value="ECO:0007669"/>
    <property type="project" value="UniProtKB-KW"/>
</dbReference>
<organism evidence="14 15">
    <name type="scientific">Cuscuta campestris</name>
    <dbReference type="NCBI Taxonomy" id="132261"/>
    <lineage>
        <taxon>Eukaryota</taxon>
        <taxon>Viridiplantae</taxon>
        <taxon>Streptophyta</taxon>
        <taxon>Embryophyta</taxon>
        <taxon>Tracheophyta</taxon>
        <taxon>Spermatophyta</taxon>
        <taxon>Magnoliopsida</taxon>
        <taxon>eudicotyledons</taxon>
        <taxon>Gunneridae</taxon>
        <taxon>Pentapetalae</taxon>
        <taxon>asterids</taxon>
        <taxon>lamiids</taxon>
        <taxon>Solanales</taxon>
        <taxon>Convolvulaceae</taxon>
        <taxon>Cuscuteae</taxon>
        <taxon>Cuscuta</taxon>
        <taxon>Cuscuta subgen. Grammica</taxon>
        <taxon>Cuscuta sect. Cleistogrammica</taxon>
    </lineage>
</organism>
<keyword evidence="7 12" id="KW-1133">Transmembrane helix</keyword>
<feature type="transmembrane region" description="Helical" evidence="12">
    <location>
        <begin position="247"/>
        <end position="268"/>
    </location>
</feature>
<evidence type="ECO:0000256" key="1">
    <source>
        <dbReference type="ARBA" id="ARBA00004141"/>
    </source>
</evidence>
<feature type="transmembrane region" description="Helical" evidence="12">
    <location>
        <begin position="13"/>
        <end position="33"/>
    </location>
</feature>
<dbReference type="InterPro" id="IPR004837">
    <property type="entry name" value="NaCa_Exmemb"/>
</dbReference>
<keyword evidence="6" id="KW-0630">Potassium</keyword>
<feature type="transmembrane region" description="Helical" evidence="12">
    <location>
        <begin position="539"/>
        <end position="558"/>
    </location>
</feature>
<dbReference type="InterPro" id="IPR044880">
    <property type="entry name" value="NCX_ion-bd_dom_sf"/>
</dbReference>
<dbReference type="GO" id="GO:0008324">
    <property type="term" value="F:monoatomic cation transmembrane transporter activity"/>
    <property type="evidence" value="ECO:0007669"/>
    <property type="project" value="TreeGrafter"/>
</dbReference>
<feature type="transmembrane region" description="Helical" evidence="12">
    <location>
        <begin position="393"/>
        <end position="415"/>
    </location>
</feature>
<evidence type="ECO:0000256" key="6">
    <source>
        <dbReference type="ARBA" id="ARBA00022958"/>
    </source>
</evidence>
<comment type="similarity">
    <text evidence="11">Belongs to the Ca(2+):cation antiporter (CaCA) (TC 2.A.19) family. Cation/calcium exchanger (CCX) subfamily.</text>
</comment>
<feature type="transmembrane region" description="Helical" evidence="12">
    <location>
        <begin position="451"/>
        <end position="475"/>
    </location>
</feature>
<keyword evidence="8" id="KW-0915">Sodium</keyword>
<feature type="transmembrane region" description="Helical" evidence="12">
    <location>
        <begin position="220"/>
        <end position="241"/>
    </location>
</feature>
<feature type="domain" description="Sodium/calcium exchanger membrane region" evidence="13">
    <location>
        <begin position="432"/>
        <end position="582"/>
    </location>
</feature>
<evidence type="ECO:0000256" key="10">
    <source>
        <dbReference type="ARBA" id="ARBA00023201"/>
    </source>
</evidence>
<keyword evidence="5 12" id="KW-0812">Transmembrane</keyword>
<dbReference type="OrthoDB" id="407410at2759"/>
<dbReference type="Pfam" id="PF01699">
    <property type="entry name" value="Na_Ca_ex"/>
    <property type="match status" value="2"/>
</dbReference>